<evidence type="ECO:0000313" key="4">
    <source>
        <dbReference type="EMBL" id="CEM18942.1"/>
    </source>
</evidence>
<dbReference type="AlphaFoldDB" id="A0A0G4FW82"/>
<feature type="region of interest" description="Disordered" evidence="1">
    <location>
        <begin position="416"/>
        <end position="518"/>
    </location>
</feature>
<feature type="signal peptide" evidence="3">
    <location>
        <begin position="1"/>
        <end position="22"/>
    </location>
</feature>
<feature type="region of interest" description="Disordered" evidence="1">
    <location>
        <begin position="574"/>
        <end position="607"/>
    </location>
</feature>
<dbReference type="EMBL" id="CDMZ01000662">
    <property type="protein sequence ID" value="CEM18942.1"/>
    <property type="molecule type" value="Genomic_DNA"/>
</dbReference>
<feature type="compositionally biased region" description="Low complexity" evidence="1">
    <location>
        <begin position="426"/>
        <end position="439"/>
    </location>
</feature>
<keyword evidence="2" id="KW-0472">Membrane</keyword>
<proteinExistence type="predicted"/>
<name>A0A0G4FW82_9ALVE</name>
<feature type="transmembrane region" description="Helical" evidence="2">
    <location>
        <begin position="545"/>
        <end position="568"/>
    </location>
</feature>
<keyword evidence="2" id="KW-1133">Transmembrane helix</keyword>
<dbReference type="VEuPathDB" id="CryptoDB:Cvel_470"/>
<evidence type="ECO:0000256" key="1">
    <source>
        <dbReference type="SAM" id="MobiDB-lite"/>
    </source>
</evidence>
<feature type="compositionally biased region" description="Basic and acidic residues" evidence="1">
    <location>
        <begin position="440"/>
        <end position="450"/>
    </location>
</feature>
<reference evidence="4" key="1">
    <citation type="submission" date="2014-11" db="EMBL/GenBank/DDBJ databases">
        <authorList>
            <person name="Otto D Thomas"/>
            <person name="Naeem Raeece"/>
        </authorList>
    </citation>
    <scope>NUCLEOTIDE SEQUENCE</scope>
</reference>
<evidence type="ECO:0000256" key="2">
    <source>
        <dbReference type="SAM" id="Phobius"/>
    </source>
</evidence>
<keyword evidence="3" id="KW-0732">Signal</keyword>
<gene>
    <name evidence="4" type="ORF">Cvel_470</name>
</gene>
<protein>
    <submittedName>
        <fullName evidence="4">Uncharacterized protein</fullName>
    </submittedName>
</protein>
<keyword evidence="2" id="KW-0812">Transmembrane</keyword>
<feature type="compositionally biased region" description="Basic and acidic residues" evidence="1">
    <location>
        <begin position="474"/>
        <end position="483"/>
    </location>
</feature>
<evidence type="ECO:0000256" key="3">
    <source>
        <dbReference type="SAM" id="SignalP"/>
    </source>
</evidence>
<sequence>MVRLPLLQALASLLTTVWRCAAIRGLLRQQAEQQTTFEPSPSLFVDENQLRDYFDKRPVPVIWINLPESTERAAQFRSQLGLLKGLGLDPRRSPAVSARDVARGQTSAAALTVEGDDFDRQTVQLPESFLTYKFLWPTGCPGTTKPEEKATVFSHLFAIKAAFDSGDSLAVIAEDDASFAPFKQIVNARSGGETAAELLRERFRASQEAACRQAPGAYKDPEEVPMVLQMFHGSPVFFDKTQIPTLKDPSTYRYSLGAHAHAQKEQKATDTMVRFDNLPVASALTQFRGIRGDDWTWGATAYALNRSAMRLLIEKYFRLASPESPVVLVDVGSFPGLSPDFNGTARTGGVRPNCVADEIVYAPPLHVETSVVPLVIPSGVPSTIHVDEAATKRAQEALQRYVTGILLVWREILREEGGESEEPSEESAGSQAGVEAEGGQSDREGEREREGDGEEDVDDRGKESAENRVGLHTPRGEAWRDEDGGTDGSSGVSRDTAGATPLSQEEVENKARRTAHQRLLKRRGHRLARARRTLVDWAESVTISIIWVAIFLLSGLGVAGLSLVGGWIRHGGKFKSGSSGKKRERGLGAREGGESHLNSSAAEGEGGAVDSEGLLWLQIKSWG</sequence>
<organism evidence="4">
    <name type="scientific">Chromera velia CCMP2878</name>
    <dbReference type="NCBI Taxonomy" id="1169474"/>
    <lineage>
        <taxon>Eukaryota</taxon>
        <taxon>Sar</taxon>
        <taxon>Alveolata</taxon>
        <taxon>Colpodellida</taxon>
        <taxon>Chromeraceae</taxon>
        <taxon>Chromera</taxon>
    </lineage>
</organism>
<feature type="chain" id="PRO_5005189153" evidence="3">
    <location>
        <begin position="23"/>
        <end position="623"/>
    </location>
</feature>
<feature type="compositionally biased region" description="Basic and acidic residues" evidence="1">
    <location>
        <begin position="585"/>
        <end position="594"/>
    </location>
</feature>
<accession>A0A0G4FW82</accession>